<feature type="region of interest" description="Disordered" evidence="1">
    <location>
        <begin position="1"/>
        <end position="33"/>
    </location>
</feature>
<dbReference type="InterPro" id="IPR004179">
    <property type="entry name" value="Sec63-dom"/>
</dbReference>
<dbReference type="OMA" id="HKVAGFP"/>
<dbReference type="Gene3D" id="1.10.3380.10">
    <property type="entry name" value="Sec63 N-terminal domain-like domain"/>
    <property type="match status" value="1"/>
</dbReference>
<feature type="domain" description="SEC63" evidence="2">
    <location>
        <begin position="58"/>
        <end position="364"/>
    </location>
</feature>
<dbReference type="Proteomes" id="UP000027238">
    <property type="component" value="Unassembled WGS sequence"/>
</dbReference>
<dbReference type="OrthoDB" id="5575at2759"/>
<dbReference type="HOGENOM" id="CLU_048308_0_0_1"/>
<dbReference type="SMART" id="SM00973">
    <property type="entry name" value="Sec63"/>
    <property type="match status" value="1"/>
</dbReference>
<dbReference type="Pfam" id="PF02889">
    <property type="entry name" value="Sec63"/>
    <property type="match status" value="1"/>
</dbReference>
<evidence type="ECO:0000259" key="2">
    <source>
        <dbReference type="SMART" id="SM00973"/>
    </source>
</evidence>
<protein>
    <recommendedName>
        <fullName evidence="2">SEC63 domain-containing protein</fullName>
    </recommendedName>
</protein>
<feature type="compositionally biased region" description="Low complexity" evidence="1">
    <location>
        <begin position="9"/>
        <end position="23"/>
    </location>
</feature>
<evidence type="ECO:0000256" key="1">
    <source>
        <dbReference type="SAM" id="MobiDB-lite"/>
    </source>
</evidence>
<keyword evidence="4" id="KW-1185">Reference proteome</keyword>
<gene>
    <name evidence="3" type="ORF">CSUB01_09280</name>
</gene>
<dbReference type="EMBL" id="JMSE01000302">
    <property type="protein sequence ID" value="KDN70730.1"/>
    <property type="molecule type" value="Genomic_DNA"/>
</dbReference>
<name>A0A066XXS0_COLSU</name>
<comment type="caution">
    <text evidence="3">The sequence shown here is derived from an EMBL/GenBank/DDBJ whole genome shotgun (WGS) entry which is preliminary data.</text>
</comment>
<dbReference type="AlphaFoldDB" id="A0A066XXS0"/>
<dbReference type="Gene3D" id="1.10.150.20">
    <property type="entry name" value="5' to 3' exonuclease, C-terminal subdomain"/>
    <property type="match status" value="1"/>
</dbReference>
<evidence type="ECO:0000313" key="4">
    <source>
        <dbReference type="Proteomes" id="UP000027238"/>
    </source>
</evidence>
<reference evidence="4" key="1">
    <citation type="journal article" date="2014" name="Genome Announc.">
        <title>Draft genome sequence of Colletotrichum sublineola, a destructive pathogen of cultivated sorghum.</title>
        <authorList>
            <person name="Baroncelli R."/>
            <person name="Sanz-Martin J.M."/>
            <person name="Rech G.E."/>
            <person name="Sukno S.A."/>
            <person name="Thon M.R."/>
        </authorList>
    </citation>
    <scope>NUCLEOTIDE SEQUENCE [LARGE SCALE GENOMIC DNA]</scope>
    <source>
        <strain evidence="4">TX430BB</strain>
    </source>
</reference>
<accession>A0A066XXS0</accession>
<organism evidence="3 4">
    <name type="scientific">Colletotrichum sublineola</name>
    <name type="common">Sorghum anthracnose fungus</name>
    <dbReference type="NCBI Taxonomy" id="1173701"/>
    <lineage>
        <taxon>Eukaryota</taxon>
        <taxon>Fungi</taxon>
        <taxon>Dikarya</taxon>
        <taxon>Ascomycota</taxon>
        <taxon>Pezizomycotina</taxon>
        <taxon>Sordariomycetes</taxon>
        <taxon>Hypocreomycetidae</taxon>
        <taxon>Glomerellales</taxon>
        <taxon>Glomerellaceae</taxon>
        <taxon>Colletotrichum</taxon>
        <taxon>Colletotrichum graminicola species complex</taxon>
    </lineage>
</organism>
<dbReference type="STRING" id="1173701.A0A066XXS0"/>
<dbReference type="Pfam" id="PF14520">
    <property type="entry name" value="HHH_5"/>
    <property type="match status" value="1"/>
</dbReference>
<evidence type="ECO:0000313" key="3">
    <source>
        <dbReference type="EMBL" id="KDN70730.1"/>
    </source>
</evidence>
<sequence length="364" mass="39403">MPPLPIPKPTLSKPSSSSQTCPQGAQSSIPPSTNTAAAITTTTRALSAPLSPQHHAIMLRYSLSPRTIHALVSLPHAAPPDEILRCAASATEFLSFTFSPPEKVAFVGINNNPSTRWPVREALALPWHKVFLVAQCEAAGGDYGDKLSLQARNALYAARGRIVKILGQVLRACADVMGARRDAAGLRHALEIWRGVVSGSYEGLATELLQVPGIGPKKVSLLVTHGVRSVRQLADLDFYHIERILSRNPPFGQKVLRSLAHFPRLALLVDVVKRKEGMQDVIVRAGLGCSNREIPVWKDKKPSVTLGAETPDGRLVFFWRGKVKSLMTGKVLVFRVEAAPGHTVFVWASCEEIAGTCVTAEVEV</sequence>
<dbReference type="SUPFAM" id="SSF158702">
    <property type="entry name" value="Sec63 N-terminal domain-like"/>
    <property type="match status" value="1"/>
</dbReference>
<dbReference type="eggNOG" id="KOG0952">
    <property type="taxonomic scope" value="Eukaryota"/>
</dbReference>
<proteinExistence type="predicted"/>